<evidence type="ECO:0000313" key="3">
    <source>
        <dbReference type="Proteomes" id="UP000708347"/>
    </source>
</evidence>
<keyword evidence="3" id="KW-1185">Reference proteome</keyword>
<protein>
    <submittedName>
        <fullName evidence="2">Uncharacterized protein</fullName>
    </submittedName>
</protein>
<keyword evidence="1" id="KW-1133">Transmembrane helix</keyword>
<evidence type="ECO:0000313" key="2">
    <source>
        <dbReference type="EMBL" id="NTY63387.1"/>
    </source>
</evidence>
<evidence type="ECO:0000256" key="1">
    <source>
        <dbReference type="SAM" id="Phobius"/>
    </source>
</evidence>
<keyword evidence="1" id="KW-0472">Membrane</keyword>
<organism evidence="2 3">
    <name type="scientific">Mycolicibacterium sphagni</name>
    <dbReference type="NCBI Taxonomy" id="1786"/>
    <lineage>
        <taxon>Bacteria</taxon>
        <taxon>Bacillati</taxon>
        <taxon>Actinomycetota</taxon>
        <taxon>Actinomycetes</taxon>
        <taxon>Mycobacteriales</taxon>
        <taxon>Mycobacteriaceae</taxon>
        <taxon>Mycolicibacterium</taxon>
    </lineage>
</organism>
<feature type="transmembrane region" description="Helical" evidence="1">
    <location>
        <begin position="19"/>
        <end position="42"/>
    </location>
</feature>
<proteinExistence type="predicted"/>
<dbReference type="EMBL" id="VBSB01000035">
    <property type="protein sequence ID" value="NTY63387.1"/>
    <property type="molecule type" value="Genomic_DNA"/>
</dbReference>
<reference evidence="2 3" key="1">
    <citation type="submission" date="2019-05" db="EMBL/GenBank/DDBJ databases">
        <title>Mycolicibacterium sphagni ENV482 genome assembly.</title>
        <authorList>
            <person name="Chen W."/>
            <person name="Faulkner N.W."/>
            <person name="Hyman M.R."/>
        </authorList>
    </citation>
    <scope>NUCLEOTIDE SEQUENCE [LARGE SCALE GENOMIC DNA]</scope>
    <source>
        <strain evidence="2 3">ENV482</strain>
    </source>
</reference>
<keyword evidence="1" id="KW-0812">Transmembrane</keyword>
<accession>A0ABX2K2G7</accession>
<dbReference type="RefSeq" id="WP_174401001.1">
    <property type="nucleotide sequence ID" value="NZ_VBSB01000035.1"/>
</dbReference>
<gene>
    <name evidence="2" type="ORF">FEG63_28085</name>
</gene>
<dbReference type="Proteomes" id="UP000708347">
    <property type="component" value="Unassembled WGS sequence"/>
</dbReference>
<comment type="caution">
    <text evidence="2">The sequence shown here is derived from an EMBL/GenBank/DDBJ whole genome shotgun (WGS) entry which is preliminary data.</text>
</comment>
<name>A0ABX2K2G7_9MYCO</name>
<sequence length="118" mass="12349">MAIVIIGAPGAAGMSAMKVALGGIAAATLVVVLVAIVSGVPLEHELSVHTARIAPAVRTSVRIALRLIGFTSIYVVRPSWRRHEVVLLLSLVGVNTAAGRYGLQCALRFRQFGVPPRG</sequence>